<organism evidence="1 2">
    <name type="scientific">Diploscapter pachys</name>
    <dbReference type="NCBI Taxonomy" id="2018661"/>
    <lineage>
        <taxon>Eukaryota</taxon>
        <taxon>Metazoa</taxon>
        <taxon>Ecdysozoa</taxon>
        <taxon>Nematoda</taxon>
        <taxon>Chromadorea</taxon>
        <taxon>Rhabditida</taxon>
        <taxon>Rhabditina</taxon>
        <taxon>Rhabditomorpha</taxon>
        <taxon>Rhabditoidea</taxon>
        <taxon>Rhabditidae</taxon>
        <taxon>Diploscapter</taxon>
    </lineage>
</organism>
<evidence type="ECO:0000313" key="1">
    <source>
        <dbReference type="EMBL" id="PAV74612.1"/>
    </source>
</evidence>
<sequence length="130" mass="14052">MAEDVACFSLWNLAVIEVKVRTANSGRGDPQNDVVLILECWIGNGIHPDILGAVISQCSHRFNSCLEAGGGSLQWQNWATRLLHGQAVVSTRCKERALALSLGGCQSSAGLNGSKHVRLNPTESPIFIRR</sequence>
<accession>A0A2A2KL55</accession>
<dbReference type="AlphaFoldDB" id="A0A2A2KL55"/>
<gene>
    <name evidence="1" type="ORF">WR25_00527</name>
</gene>
<name>A0A2A2KL55_9BILA</name>
<evidence type="ECO:0000313" key="2">
    <source>
        <dbReference type="Proteomes" id="UP000218231"/>
    </source>
</evidence>
<dbReference type="EMBL" id="LIAE01008310">
    <property type="protein sequence ID" value="PAV74612.1"/>
    <property type="molecule type" value="Genomic_DNA"/>
</dbReference>
<comment type="caution">
    <text evidence="1">The sequence shown here is derived from an EMBL/GenBank/DDBJ whole genome shotgun (WGS) entry which is preliminary data.</text>
</comment>
<keyword evidence="2" id="KW-1185">Reference proteome</keyword>
<dbReference type="Proteomes" id="UP000218231">
    <property type="component" value="Unassembled WGS sequence"/>
</dbReference>
<protein>
    <submittedName>
        <fullName evidence="1">Uncharacterized protein</fullName>
    </submittedName>
</protein>
<proteinExistence type="predicted"/>
<reference evidence="1 2" key="1">
    <citation type="journal article" date="2017" name="Curr. Biol.">
        <title>Genome architecture and evolution of a unichromosomal asexual nematode.</title>
        <authorList>
            <person name="Fradin H."/>
            <person name="Zegar C."/>
            <person name="Gutwein M."/>
            <person name="Lucas J."/>
            <person name="Kovtun M."/>
            <person name="Corcoran D."/>
            <person name="Baugh L.R."/>
            <person name="Kiontke K."/>
            <person name="Gunsalus K."/>
            <person name="Fitch D.H."/>
            <person name="Piano F."/>
        </authorList>
    </citation>
    <scope>NUCLEOTIDE SEQUENCE [LARGE SCALE GENOMIC DNA]</scope>
    <source>
        <strain evidence="1">PF1309</strain>
    </source>
</reference>